<dbReference type="Gene3D" id="3.60.21.70">
    <property type="entry name" value="PhoD-like phosphatase"/>
    <property type="match status" value="1"/>
</dbReference>
<dbReference type="InterPro" id="IPR038607">
    <property type="entry name" value="PhoD-like_sf"/>
</dbReference>
<reference evidence="4 5" key="1">
    <citation type="submission" date="2022-06" db="EMBL/GenBank/DDBJ databases">
        <title>Haloarcula sp. a new haloarchaeum isolate from saline soil.</title>
        <authorList>
            <person name="Strakova D."/>
            <person name="Galisteo C."/>
            <person name="Sanchez-Porro C."/>
            <person name="Ventosa A."/>
        </authorList>
    </citation>
    <scope>NUCLEOTIDE SEQUENCE [LARGE SCALE GENOMIC DNA]</scope>
    <source>
        <strain evidence="4 5">S1CR25-12</strain>
    </source>
</reference>
<dbReference type="PANTHER" id="PTHR43606:SF2">
    <property type="entry name" value="ALKALINE PHOSPHATASE FAMILY PROTEIN (AFU_ORTHOLOGUE AFUA_5G03860)"/>
    <property type="match status" value="1"/>
</dbReference>
<dbReference type="SUPFAM" id="SSF56300">
    <property type="entry name" value="Metallo-dependent phosphatases"/>
    <property type="match status" value="1"/>
</dbReference>
<organism evidence="4 5">
    <name type="scientific">Haloarcula saliterrae</name>
    <dbReference type="NCBI Taxonomy" id="2950534"/>
    <lineage>
        <taxon>Archaea</taxon>
        <taxon>Methanobacteriati</taxon>
        <taxon>Methanobacteriota</taxon>
        <taxon>Stenosarchaea group</taxon>
        <taxon>Halobacteria</taxon>
        <taxon>Halobacteriales</taxon>
        <taxon>Haloarculaceae</taxon>
        <taxon>Haloarcula</taxon>
    </lineage>
</organism>
<dbReference type="Proteomes" id="UP001259659">
    <property type="component" value="Unassembled WGS sequence"/>
</dbReference>
<feature type="domain" description="PhoD-like phosphatase metallophosphatase" evidence="2">
    <location>
        <begin position="159"/>
        <end position="514"/>
    </location>
</feature>
<feature type="domain" description="Phospholipase D N-terminal" evidence="3">
    <location>
        <begin position="54"/>
        <end position="146"/>
    </location>
</feature>
<dbReference type="InterPro" id="IPR018946">
    <property type="entry name" value="PhoD-like_MPP"/>
</dbReference>
<evidence type="ECO:0000313" key="5">
    <source>
        <dbReference type="Proteomes" id="UP001259659"/>
    </source>
</evidence>
<dbReference type="EMBL" id="JAMQON010000002">
    <property type="protein sequence ID" value="MDS0259687.1"/>
    <property type="molecule type" value="Genomic_DNA"/>
</dbReference>
<name>A0ABU2FBX6_9EURY</name>
<evidence type="ECO:0000259" key="3">
    <source>
        <dbReference type="Pfam" id="PF16655"/>
    </source>
</evidence>
<feature type="region of interest" description="Disordered" evidence="1">
    <location>
        <begin position="534"/>
        <end position="553"/>
    </location>
</feature>
<evidence type="ECO:0000259" key="2">
    <source>
        <dbReference type="Pfam" id="PF09423"/>
    </source>
</evidence>
<gene>
    <name evidence="4" type="ORF">NDI56_09815</name>
</gene>
<dbReference type="RefSeq" id="WP_310919314.1">
    <property type="nucleotide sequence ID" value="NZ_JAMQON010000002.1"/>
</dbReference>
<feature type="region of interest" description="Disordered" evidence="1">
    <location>
        <begin position="31"/>
        <end position="57"/>
    </location>
</feature>
<dbReference type="CDD" id="cd07389">
    <property type="entry name" value="MPP_PhoD"/>
    <property type="match status" value="1"/>
</dbReference>
<dbReference type="InterPro" id="IPR029052">
    <property type="entry name" value="Metallo-depent_PP-like"/>
</dbReference>
<evidence type="ECO:0000256" key="1">
    <source>
        <dbReference type="SAM" id="MobiDB-lite"/>
    </source>
</evidence>
<protein>
    <submittedName>
        <fullName evidence="4">Alkaline phosphatase D family protein</fullName>
    </submittedName>
</protein>
<comment type="caution">
    <text evidence="4">The sequence shown here is derived from an EMBL/GenBank/DDBJ whole genome shotgun (WGS) entry which is preliminary data.</text>
</comment>
<dbReference type="InterPro" id="IPR032093">
    <property type="entry name" value="PhoD_N"/>
</dbReference>
<keyword evidence="5" id="KW-1185">Reference proteome</keyword>
<dbReference type="Gene3D" id="2.60.40.380">
    <property type="entry name" value="Purple acid phosphatase-like, N-terminal"/>
    <property type="match status" value="1"/>
</dbReference>
<accession>A0ABU2FBX6</accession>
<proteinExistence type="predicted"/>
<dbReference type="PANTHER" id="PTHR43606">
    <property type="entry name" value="PHOSPHATASE, PUTATIVE (AFU_ORTHOLOGUE AFUA_6G08710)-RELATED"/>
    <property type="match status" value="1"/>
</dbReference>
<evidence type="ECO:0000313" key="4">
    <source>
        <dbReference type="EMBL" id="MDS0259687.1"/>
    </source>
</evidence>
<feature type="compositionally biased region" description="Basic and acidic residues" evidence="1">
    <location>
        <begin position="544"/>
        <end position="553"/>
    </location>
</feature>
<dbReference type="InterPro" id="IPR052900">
    <property type="entry name" value="Phospholipid_Metab_Enz"/>
</dbReference>
<dbReference type="Pfam" id="PF16655">
    <property type="entry name" value="PhoD_N"/>
    <property type="match status" value="1"/>
</dbReference>
<sequence length="553" mass="60846">MTGADDVDSGRRAVLAAALATALPTGVARAHGTDALPTATPRTEGTPDADVFPQGVASGAPTDAGAVCWTRVAPDAHTANTPLTLTVATDRELSAVVGSWQVPADRLTAHDYTAKVDLNGELDADRSYYYRFAYDGATSSVGRCRTLPTADASPERVAFALATCQDYRNGYYGAYGHIADADVDFIVHLGDFIYEYGGDSEYDGRSLTLPSGASVAMGLDDFRYLHRTYRTDRFLRDALAAHPVVPVWDDHEIVNDRYYDYEDDRPHAGDGDHPRNDDAEFMTELFADGIRAWWEYTPTRVPFDPDADSLLDRIELQRGLRFGDLVDLVLTDERLYRTAPADADQRAVDIGSAGEEITATMLGAPQREWFADRLADCSATWTAWANEVLAMSLDLDIESAELRNADAWDGYPAERDHLLQYADAGESSLVALTGDMHTALAGYIEGGGTRYGVEFMTPAVTSQNLLELLELEDDPDSEATVREYVETHNPHIDFFDSHHWGYATVEFTPEKCTYSAYSVDKSEDSADTDRELLARYETPPGEPDLQRTDCSSR</sequence>
<dbReference type="Pfam" id="PF09423">
    <property type="entry name" value="PhoD"/>
    <property type="match status" value="1"/>
</dbReference>